<comment type="caution">
    <text evidence="2">The sequence shown here is derived from an EMBL/GenBank/DDBJ whole genome shotgun (WGS) entry which is preliminary data.</text>
</comment>
<dbReference type="RefSeq" id="WP_305398172.1">
    <property type="nucleotide sequence ID" value="NZ_JAUYVT010000010.1"/>
</dbReference>
<name>A0ABT9FF16_9GAMM</name>
<feature type="chain" id="PRO_5047335561" evidence="1">
    <location>
        <begin position="23"/>
        <end position="335"/>
    </location>
</feature>
<dbReference type="Gene3D" id="1.25.40.10">
    <property type="entry name" value="Tetratricopeptide repeat domain"/>
    <property type="match status" value="1"/>
</dbReference>
<dbReference type="EMBL" id="JAUYVT010000010">
    <property type="protein sequence ID" value="MDP2565323.1"/>
    <property type="molecule type" value="Genomic_DNA"/>
</dbReference>
<dbReference type="InterPro" id="IPR011990">
    <property type="entry name" value="TPR-like_helical_dom_sf"/>
</dbReference>
<organism evidence="2 3">
    <name type="scientific">Pseudoalteromonas marina</name>
    <dbReference type="NCBI Taxonomy" id="267375"/>
    <lineage>
        <taxon>Bacteria</taxon>
        <taxon>Pseudomonadati</taxon>
        <taxon>Pseudomonadota</taxon>
        <taxon>Gammaproteobacteria</taxon>
        <taxon>Alteromonadales</taxon>
        <taxon>Pseudoalteromonadaceae</taxon>
        <taxon>Pseudoalteromonas</taxon>
    </lineage>
</organism>
<keyword evidence="1" id="KW-0732">Signal</keyword>
<reference evidence="2" key="1">
    <citation type="submission" date="2023-07" db="EMBL/GenBank/DDBJ databases">
        <title>Genome content predicts the carbon catabolic preferences of heterotrophic bacteria.</title>
        <authorList>
            <person name="Gralka M."/>
        </authorList>
    </citation>
    <scope>NUCLEOTIDE SEQUENCE</scope>
    <source>
        <strain evidence="2">4G09</strain>
    </source>
</reference>
<evidence type="ECO:0000256" key="1">
    <source>
        <dbReference type="SAM" id="SignalP"/>
    </source>
</evidence>
<gene>
    <name evidence="2" type="ORF">Q8W34_11825</name>
</gene>
<sequence length="335" mass="38069">MKSPLVNLMITLSLVCSFELFAAAYTPNDNDVIAVTKSDLTASLSINEIENLVNKSQFVGQTEHMQGVLKNRLAEIYLNEPTPQVGYLYARVLQKEHLFYDAINIANNVLKITPDHSNTHLLLANLYMTQGQFELAKQHCLALITRVSTLTASTCVLDVQSQHGNLLRSYQSLVKLTNNKPIGLNTKHVLAEMSFRLQNYTNALKHLENINLVNSPVSLIALWADIQLGLNKPQQVITKLSNLLKESHDLEDALLLRLAIAEKKLNTTQYKWQNAMKQRVELREIRHDSFHASDLANYYIHVQPNKSKALYWANINWQQAKMNIDQALIVQAKRM</sequence>
<evidence type="ECO:0000313" key="3">
    <source>
        <dbReference type="Proteomes" id="UP001177212"/>
    </source>
</evidence>
<proteinExistence type="predicted"/>
<protein>
    <submittedName>
        <fullName evidence="2">Uncharacterized protein</fullName>
    </submittedName>
</protein>
<accession>A0ABT9FF16</accession>
<dbReference type="Proteomes" id="UP001177212">
    <property type="component" value="Unassembled WGS sequence"/>
</dbReference>
<evidence type="ECO:0000313" key="2">
    <source>
        <dbReference type="EMBL" id="MDP2565323.1"/>
    </source>
</evidence>
<dbReference type="SUPFAM" id="SSF48452">
    <property type="entry name" value="TPR-like"/>
    <property type="match status" value="2"/>
</dbReference>
<keyword evidence="3" id="KW-1185">Reference proteome</keyword>
<feature type="signal peptide" evidence="1">
    <location>
        <begin position="1"/>
        <end position="22"/>
    </location>
</feature>